<dbReference type="GO" id="GO:0016788">
    <property type="term" value="F:hydrolase activity, acting on ester bonds"/>
    <property type="evidence" value="ECO:0007669"/>
    <property type="project" value="InterPro"/>
</dbReference>
<gene>
    <name evidence="6" type="ORF">Cgig2_015950</name>
</gene>
<feature type="region of interest" description="Disordered" evidence="4">
    <location>
        <begin position="26"/>
        <end position="52"/>
    </location>
</feature>
<reference evidence="6" key="1">
    <citation type="submission" date="2022-04" db="EMBL/GenBank/DDBJ databases">
        <title>Carnegiea gigantea Genome sequencing and assembly v2.</title>
        <authorList>
            <person name="Copetti D."/>
            <person name="Sanderson M.J."/>
            <person name="Burquez A."/>
            <person name="Wojciechowski M.F."/>
        </authorList>
    </citation>
    <scope>NUCLEOTIDE SEQUENCE</scope>
    <source>
        <strain evidence="6">SGP5-SGP5p</strain>
        <tissue evidence="6">Aerial part</tissue>
    </source>
</reference>
<dbReference type="PANTHER" id="PTHR45648:SF7">
    <property type="entry name" value="OS12G0126100 PROTEIN"/>
    <property type="match status" value="1"/>
</dbReference>
<organism evidence="6 7">
    <name type="scientific">Carnegiea gigantea</name>
    <dbReference type="NCBI Taxonomy" id="171969"/>
    <lineage>
        <taxon>Eukaryota</taxon>
        <taxon>Viridiplantae</taxon>
        <taxon>Streptophyta</taxon>
        <taxon>Embryophyta</taxon>
        <taxon>Tracheophyta</taxon>
        <taxon>Spermatophyta</taxon>
        <taxon>Magnoliopsida</taxon>
        <taxon>eudicotyledons</taxon>
        <taxon>Gunneridae</taxon>
        <taxon>Pentapetalae</taxon>
        <taxon>Caryophyllales</taxon>
        <taxon>Cactineae</taxon>
        <taxon>Cactaceae</taxon>
        <taxon>Cactoideae</taxon>
        <taxon>Echinocereeae</taxon>
        <taxon>Carnegiea</taxon>
    </lineage>
</organism>
<keyword evidence="2" id="KW-0378">Hydrolase</keyword>
<sequence>MKMMTTAAVMAVLILVAATADDTTPFRTDSQDSLTSIEEDYRNNVPSSSSSSGKAAAIFMIGDSTVDCGENTLFYPLLRHNLSLLPCSNASDSTLVPHFLARKMGLQEIPTFYEQNGTLEGILNGLNYGSAQATILTDSDGPSFQSLNQQLRQAFETIQLLQLQLGQPKADHFINSSLFYLSVGKDDYINYFFPNSSLAFNGGEQAFSRLLVDEMTHAVRDLYDAGVRKVVYMGVLPVGCSPRAVVNWYFTRGRDPRLKGCVDEINELISSHNQQLNARIIELNLEFPDAKFVFCDAFKGIMEIISNHTKYGTVLGLRPREGHVVEQGGMEQEWGANQ</sequence>
<keyword evidence="3" id="KW-0442">Lipid degradation</keyword>
<dbReference type="OrthoDB" id="1600564at2759"/>
<dbReference type="InterPro" id="IPR051058">
    <property type="entry name" value="GDSL_Est/Lipase"/>
</dbReference>
<evidence type="ECO:0008006" key="8">
    <source>
        <dbReference type="Google" id="ProtNLM"/>
    </source>
</evidence>
<evidence type="ECO:0000313" key="6">
    <source>
        <dbReference type="EMBL" id="KAJ8446179.1"/>
    </source>
</evidence>
<protein>
    <recommendedName>
        <fullName evidence="8">GDSL esterase/lipase</fullName>
    </recommendedName>
</protein>
<comment type="caution">
    <text evidence="6">The sequence shown here is derived from an EMBL/GenBank/DDBJ whole genome shotgun (WGS) entry which is preliminary data.</text>
</comment>
<dbReference type="Proteomes" id="UP001153076">
    <property type="component" value="Unassembled WGS sequence"/>
</dbReference>
<accession>A0A9Q1KMC2</accession>
<dbReference type="EMBL" id="JAKOGI010000058">
    <property type="protein sequence ID" value="KAJ8446179.1"/>
    <property type="molecule type" value="Genomic_DNA"/>
</dbReference>
<feature type="compositionally biased region" description="Polar residues" evidence="4">
    <location>
        <begin position="26"/>
        <end position="36"/>
    </location>
</feature>
<dbReference type="AlphaFoldDB" id="A0A9Q1KMC2"/>
<evidence type="ECO:0000256" key="4">
    <source>
        <dbReference type="SAM" id="MobiDB-lite"/>
    </source>
</evidence>
<evidence type="ECO:0000313" key="7">
    <source>
        <dbReference type="Proteomes" id="UP001153076"/>
    </source>
</evidence>
<evidence type="ECO:0000256" key="5">
    <source>
        <dbReference type="SAM" id="SignalP"/>
    </source>
</evidence>
<evidence type="ECO:0000256" key="3">
    <source>
        <dbReference type="ARBA" id="ARBA00022963"/>
    </source>
</evidence>
<dbReference type="GO" id="GO:0016042">
    <property type="term" value="P:lipid catabolic process"/>
    <property type="evidence" value="ECO:0007669"/>
    <property type="project" value="UniProtKB-KW"/>
</dbReference>
<dbReference type="Gene3D" id="3.40.50.1110">
    <property type="entry name" value="SGNH hydrolase"/>
    <property type="match status" value="1"/>
</dbReference>
<evidence type="ECO:0000256" key="1">
    <source>
        <dbReference type="ARBA" id="ARBA00008668"/>
    </source>
</evidence>
<comment type="similarity">
    <text evidence="1">Belongs to the 'GDSL' lipolytic enzyme family.</text>
</comment>
<evidence type="ECO:0000256" key="2">
    <source>
        <dbReference type="ARBA" id="ARBA00022801"/>
    </source>
</evidence>
<dbReference type="PANTHER" id="PTHR45648">
    <property type="entry name" value="GDSL LIPASE/ACYLHYDROLASE FAMILY PROTEIN (AFU_ORTHOLOGUE AFUA_4G14700)"/>
    <property type="match status" value="1"/>
</dbReference>
<keyword evidence="5" id="KW-0732">Signal</keyword>
<dbReference type="Pfam" id="PF00657">
    <property type="entry name" value="Lipase_GDSL"/>
    <property type="match status" value="1"/>
</dbReference>
<proteinExistence type="inferred from homology"/>
<name>A0A9Q1KMC2_9CARY</name>
<feature type="signal peptide" evidence="5">
    <location>
        <begin position="1"/>
        <end position="20"/>
    </location>
</feature>
<feature type="chain" id="PRO_5040411347" description="GDSL esterase/lipase" evidence="5">
    <location>
        <begin position="21"/>
        <end position="338"/>
    </location>
</feature>
<dbReference type="InterPro" id="IPR001087">
    <property type="entry name" value="GDSL"/>
</dbReference>
<keyword evidence="3" id="KW-0443">Lipid metabolism</keyword>
<keyword evidence="7" id="KW-1185">Reference proteome</keyword>
<dbReference type="InterPro" id="IPR036514">
    <property type="entry name" value="SGNH_hydro_sf"/>
</dbReference>